<organism evidence="1">
    <name type="scientific">Anguilla anguilla</name>
    <name type="common">European freshwater eel</name>
    <name type="synonym">Muraena anguilla</name>
    <dbReference type="NCBI Taxonomy" id="7936"/>
    <lineage>
        <taxon>Eukaryota</taxon>
        <taxon>Metazoa</taxon>
        <taxon>Chordata</taxon>
        <taxon>Craniata</taxon>
        <taxon>Vertebrata</taxon>
        <taxon>Euteleostomi</taxon>
        <taxon>Actinopterygii</taxon>
        <taxon>Neopterygii</taxon>
        <taxon>Teleostei</taxon>
        <taxon>Anguilliformes</taxon>
        <taxon>Anguillidae</taxon>
        <taxon>Anguilla</taxon>
    </lineage>
</organism>
<dbReference type="AlphaFoldDB" id="A0A0E9TLT4"/>
<sequence>MYTVYSIRRRPMEILINCGFLVFKDKTEGGAWTPSLL</sequence>
<evidence type="ECO:0000313" key="1">
    <source>
        <dbReference type="EMBL" id="JAH53795.1"/>
    </source>
</evidence>
<accession>A0A0E9TLT4</accession>
<reference evidence="1" key="2">
    <citation type="journal article" date="2015" name="Fish Shellfish Immunol.">
        <title>Early steps in the European eel (Anguilla anguilla)-Vibrio vulnificus interaction in the gills: Role of the RtxA13 toxin.</title>
        <authorList>
            <person name="Callol A."/>
            <person name="Pajuelo D."/>
            <person name="Ebbesson L."/>
            <person name="Teles M."/>
            <person name="MacKenzie S."/>
            <person name="Amaro C."/>
        </authorList>
    </citation>
    <scope>NUCLEOTIDE SEQUENCE</scope>
</reference>
<dbReference type="EMBL" id="GBXM01054782">
    <property type="protein sequence ID" value="JAH53795.1"/>
    <property type="molecule type" value="Transcribed_RNA"/>
</dbReference>
<protein>
    <submittedName>
        <fullName evidence="1">Uncharacterized protein</fullName>
    </submittedName>
</protein>
<proteinExistence type="predicted"/>
<reference evidence="1" key="1">
    <citation type="submission" date="2014-11" db="EMBL/GenBank/DDBJ databases">
        <authorList>
            <person name="Amaro Gonzalez C."/>
        </authorList>
    </citation>
    <scope>NUCLEOTIDE SEQUENCE</scope>
</reference>
<name>A0A0E9TLT4_ANGAN</name>